<dbReference type="AlphaFoldDB" id="A0A6A4VCV7"/>
<proteinExistence type="predicted"/>
<organism evidence="2 3">
    <name type="scientific">Amphibalanus amphitrite</name>
    <name type="common">Striped barnacle</name>
    <name type="synonym">Balanus amphitrite</name>
    <dbReference type="NCBI Taxonomy" id="1232801"/>
    <lineage>
        <taxon>Eukaryota</taxon>
        <taxon>Metazoa</taxon>
        <taxon>Ecdysozoa</taxon>
        <taxon>Arthropoda</taxon>
        <taxon>Crustacea</taxon>
        <taxon>Multicrustacea</taxon>
        <taxon>Cirripedia</taxon>
        <taxon>Thoracica</taxon>
        <taxon>Thoracicalcarea</taxon>
        <taxon>Balanomorpha</taxon>
        <taxon>Balanoidea</taxon>
        <taxon>Balanidae</taxon>
        <taxon>Amphibalaninae</taxon>
        <taxon>Amphibalanus</taxon>
    </lineage>
</organism>
<comment type="caution">
    <text evidence="2">The sequence shown here is derived from an EMBL/GenBank/DDBJ whole genome shotgun (WGS) entry which is preliminary data.</text>
</comment>
<feature type="compositionally biased region" description="Polar residues" evidence="1">
    <location>
        <begin position="60"/>
        <end position="69"/>
    </location>
</feature>
<sequence>MDNSATSAEPAQDGNVNECVALVQSQQQMLMTLLQEQQRLQSELVRQNQEMRQQQQQQQTSRASVRNVPSSSLSSKATYDMSMQQWRIWRRDIVQFAEMCGWDVKTTVMNIRLQCDEKLKRVIEAEFGDRWIELTADQALTAVESILRKASNPAREKEKFHKLNQQPGETGKAFVHRCEQQALECDMACPHCSKDLSEWCIRDRVLAGLHSDQLKIDLYQNIDKYQTLASLVEKIDIFEAASAGCSVLAHVDADGEPESSEPADDGEAAVAALKSAYKRGKSKSHQKAVSTLEECSDMITVDQEMVRQHAQNDGTYQLLKQRIEGDTWPGSCSNESDMCMDPGKWIRDLIPCIWIWDPLRS</sequence>
<evidence type="ECO:0000256" key="1">
    <source>
        <dbReference type="SAM" id="MobiDB-lite"/>
    </source>
</evidence>
<dbReference type="Proteomes" id="UP000440578">
    <property type="component" value="Unassembled WGS sequence"/>
</dbReference>
<reference evidence="2 3" key="1">
    <citation type="submission" date="2019-07" db="EMBL/GenBank/DDBJ databases">
        <title>Draft genome assembly of a fouling barnacle, Amphibalanus amphitrite (Darwin, 1854): The first reference genome for Thecostraca.</title>
        <authorList>
            <person name="Kim W."/>
        </authorList>
    </citation>
    <scope>NUCLEOTIDE SEQUENCE [LARGE SCALE GENOMIC DNA]</scope>
    <source>
        <strain evidence="2">SNU_AA5</strain>
        <tissue evidence="2">Soma without cirri and trophi</tissue>
    </source>
</reference>
<feature type="compositionally biased region" description="Low complexity" evidence="1">
    <location>
        <begin position="46"/>
        <end position="59"/>
    </location>
</feature>
<name>A0A6A4VCV7_AMPAM</name>
<protein>
    <submittedName>
        <fullName evidence="2">Uncharacterized protein</fullName>
    </submittedName>
</protein>
<dbReference type="OrthoDB" id="6618553at2759"/>
<evidence type="ECO:0000313" key="3">
    <source>
        <dbReference type="Proteomes" id="UP000440578"/>
    </source>
</evidence>
<dbReference type="EMBL" id="VIIS01002058">
    <property type="protein sequence ID" value="KAF0289130.1"/>
    <property type="molecule type" value="Genomic_DNA"/>
</dbReference>
<keyword evidence="3" id="KW-1185">Reference proteome</keyword>
<feature type="region of interest" description="Disordered" evidence="1">
    <location>
        <begin position="46"/>
        <end position="76"/>
    </location>
</feature>
<accession>A0A6A4VCV7</accession>
<gene>
    <name evidence="2" type="ORF">FJT64_012553</name>
</gene>
<evidence type="ECO:0000313" key="2">
    <source>
        <dbReference type="EMBL" id="KAF0289130.1"/>
    </source>
</evidence>